<feature type="domain" description="G-protein coupled receptors family 3 profile" evidence="10">
    <location>
        <begin position="1"/>
        <end position="201"/>
    </location>
</feature>
<feature type="transmembrane region" description="Helical" evidence="9">
    <location>
        <begin position="135"/>
        <end position="153"/>
    </location>
</feature>
<evidence type="ECO:0000313" key="12">
    <source>
        <dbReference type="Proteomes" id="UP000039324"/>
    </source>
</evidence>
<dbReference type="GO" id="GO:0007214">
    <property type="term" value="P:gamma-aminobutyric acid signaling pathway"/>
    <property type="evidence" value="ECO:0007669"/>
    <property type="project" value="TreeGrafter"/>
</dbReference>
<evidence type="ECO:0000259" key="10">
    <source>
        <dbReference type="PROSITE" id="PS50259"/>
    </source>
</evidence>
<keyword evidence="5 9" id="KW-0472">Membrane</keyword>
<comment type="subcellular location">
    <subcellularLocation>
        <location evidence="1">Membrane</location>
        <topology evidence="1">Multi-pass membrane protein</topology>
    </subcellularLocation>
</comment>
<gene>
    <name evidence="11" type="ORF">PBRA_008314</name>
</gene>
<dbReference type="EMBL" id="CDSF01000106">
    <property type="protein sequence ID" value="CEP01002.1"/>
    <property type="molecule type" value="Genomic_DNA"/>
</dbReference>
<dbReference type="PRINTS" id="PR01176">
    <property type="entry name" value="GABABRECEPTR"/>
</dbReference>
<dbReference type="Proteomes" id="UP000039324">
    <property type="component" value="Unassembled WGS sequence"/>
</dbReference>
<evidence type="ECO:0000256" key="5">
    <source>
        <dbReference type="ARBA" id="ARBA00023136"/>
    </source>
</evidence>
<evidence type="ECO:0000256" key="6">
    <source>
        <dbReference type="ARBA" id="ARBA00023170"/>
    </source>
</evidence>
<organism evidence="11 12">
    <name type="scientific">Plasmodiophora brassicae</name>
    <name type="common">Clubroot disease agent</name>
    <dbReference type="NCBI Taxonomy" id="37360"/>
    <lineage>
        <taxon>Eukaryota</taxon>
        <taxon>Sar</taxon>
        <taxon>Rhizaria</taxon>
        <taxon>Endomyxa</taxon>
        <taxon>Phytomyxea</taxon>
        <taxon>Plasmodiophorida</taxon>
        <taxon>Plasmodiophoridae</taxon>
        <taxon>Plasmodiophora</taxon>
    </lineage>
</organism>
<evidence type="ECO:0000256" key="7">
    <source>
        <dbReference type="ARBA" id="ARBA00023180"/>
    </source>
</evidence>
<dbReference type="PANTHER" id="PTHR10519:SF20">
    <property type="entry name" value="G-PROTEIN COUPLED RECEPTOR 156-RELATED"/>
    <property type="match status" value="1"/>
</dbReference>
<dbReference type="STRING" id="37360.A0A0G4J0F8"/>
<dbReference type="GO" id="GO:0004965">
    <property type="term" value="F:G protein-coupled GABA receptor activity"/>
    <property type="evidence" value="ECO:0007669"/>
    <property type="project" value="InterPro"/>
</dbReference>
<evidence type="ECO:0000256" key="3">
    <source>
        <dbReference type="ARBA" id="ARBA00022989"/>
    </source>
</evidence>
<keyword evidence="6" id="KW-0675">Receptor</keyword>
<dbReference type="GO" id="GO:0038039">
    <property type="term" value="C:G protein-coupled receptor heterodimeric complex"/>
    <property type="evidence" value="ECO:0007669"/>
    <property type="project" value="TreeGrafter"/>
</dbReference>
<evidence type="ECO:0000256" key="1">
    <source>
        <dbReference type="ARBA" id="ARBA00004141"/>
    </source>
</evidence>
<evidence type="ECO:0000256" key="2">
    <source>
        <dbReference type="ARBA" id="ARBA00022692"/>
    </source>
</evidence>
<name>A0A0G4J0F8_PLABS</name>
<feature type="transmembrane region" description="Helical" evidence="9">
    <location>
        <begin position="159"/>
        <end position="180"/>
    </location>
</feature>
<feature type="transmembrane region" description="Helical" evidence="9">
    <location>
        <begin position="94"/>
        <end position="114"/>
    </location>
</feature>
<proteinExistence type="predicted"/>
<dbReference type="InterPro" id="IPR002455">
    <property type="entry name" value="GPCR3_GABA-B"/>
</dbReference>
<protein>
    <recommendedName>
        <fullName evidence="10">G-protein coupled receptors family 3 profile domain-containing protein</fullName>
    </recommendedName>
</protein>
<keyword evidence="2 9" id="KW-0812">Transmembrane</keyword>
<reference evidence="11 12" key="1">
    <citation type="submission" date="2015-02" db="EMBL/GenBank/DDBJ databases">
        <authorList>
            <person name="Chooi Y.-H."/>
        </authorList>
    </citation>
    <scope>NUCLEOTIDE SEQUENCE [LARGE SCALE GENOMIC DNA]</scope>
    <source>
        <strain evidence="11">E3</strain>
    </source>
</reference>
<keyword evidence="12" id="KW-1185">Reference proteome</keyword>
<dbReference type="Pfam" id="PF00003">
    <property type="entry name" value="7tm_3"/>
    <property type="match status" value="1"/>
</dbReference>
<keyword evidence="3 9" id="KW-1133">Transmembrane helix</keyword>
<dbReference type="PROSITE" id="PS50259">
    <property type="entry name" value="G_PROTEIN_RECEP_F3_4"/>
    <property type="match status" value="1"/>
</dbReference>
<evidence type="ECO:0000313" key="11">
    <source>
        <dbReference type="EMBL" id="CEP01002.1"/>
    </source>
</evidence>
<sequence length="238" mass="25442">MVMMGALFVKHWRVGQIFQQVKSGRAMGVVKITNGDVAKRVALLVALDVVVIGIWMGAQGSSPSYARVMQASTCPCQNADLHQFVTACTLNAGGLWTVVVLHGIVVVWGTVMAIHTRSIPMLLFNESKFMGLTTYNIALIMVLTVPVMVIAEANPSMQLMVRSVACVLVVTLTIVVLFGYKFYLIFSMTPDQITSLTKRTVMDAGTAGKGDDPDVAGVSVAASGRPTAAGTTRPNNHL</sequence>
<evidence type="ECO:0000256" key="4">
    <source>
        <dbReference type="ARBA" id="ARBA00023040"/>
    </source>
</evidence>
<dbReference type="AlphaFoldDB" id="A0A0G4J0F8"/>
<keyword evidence="7" id="KW-0325">Glycoprotein</keyword>
<evidence type="ECO:0000256" key="9">
    <source>
        <dbReference type="SAM" id="Phobius"/>
    </source>
</evidence>
<accession>A0A0G4J0F8</accession>
<keyword evidence="4" id="KW-0297">G-protein coupled receptor</keyword>
<dbReference type="PANTHER" id="PTHR10519">
    <property type="entry name" value="GABA-B RECEPTOR"/>
    <property type="match status" value="1"/>
</dbReference>
<keyword evidence="8" id="KW-0807">Transducer</keyword>
<evidence type="ECO:0000256" key="8">
    <source>
        <dbReference type="ARBA" id="ARBA00023224"/>
    </source>
</evidence>
<dbReference type="InterPro" id="IPR017978">
    <property type="entry name" value="GPCR_3_C"/>
</dbReference>